<name>A0AAF5PNG2_WUCBA</name>
<dbReference type="InterPro" id="IPR044399">
    <property type="entry name" value="Mb-like_M"/>
</dbReference>
<dbReference type="GO" id="GO:0019825">
    <property type="term" value="F:oxygen binding"/>
    <property type="evidence" value="ECO:0007669"/>
    <property type="project" value="InterPro"/>
</dbReference>
<evidence type="ECO:0000313" key="2">
    <source>
        <dbReference type="Proteomes" id="UP000093561"/>
    </source>
</evidence>
<dbReference type="InterPro" id="IPR009050">
    <property type="entry name" value="Globin-like_sf"/>
</dbReference>
<dbReference type="WBParaSite" id="mrna-Wban_03279">
    <property type="protein sequence ID" value="mrna-Wban_03279"/>
    <property type="gene ID" value="Wban_03279"/>
</dbReference>
<dbReference type="Proteomes" id="UP000093561">
    <property type="component" value="Unassembled WGS sequence"/>
</dbReference>
<feature type="compositionally biased region" description="Low complexity" evidence="1">
    <location>
        <begin position="250"/>
        <end position="261"/>
    </location>
</feature>
<feature type="compositionally biased region" description="Low complexity" evidence="1">
    <location>
        <begin position="224"/>
        <end position="236"/>
    </location>
</feature>
<dbReference type="AlphaFoldDB" id="A0AAF5PNG2"/>
<dbReference type="GO" id="GO:0020037">
    <property type="term" value="F:heme binding"/>
    <property type="evidence" value="ECO:0007669"/>
    <property type="project" value="InterPro"/>
</dbReference>
<evidence type="ECO:0008006" key="4">
    <source>
        <dbReference type="Google" id="ProtNLM"/>
    </source>
</evidence>
<dbReference type="SUPFAM" id="SSF46458">
    <property type="entry name" value="Globin-like"/>
    <property type="match status" value="1"/>
</dbReference>
<organism evidence="2 3">
    <name type="scientific">Wuchereria bancrofti</name>
    <dbReference type="NCBI Taxonomy" id="6293"/>
    <lineage>
        <taxon>Eukaryota</taxon>
        <taxon>Metazoa</taxon>
        <taxon>Ecdysozoa</taxon>
        <taxon>Nematoda</taxon>
        <taxon>Chromadorea</taxon>
        <taxon>Rhabditida</taxon>
        <taxon>Spirurina</taxon>
        <taxon>Spiruromorpha</taxon>
        <taxon>Filarioidea</taxon>
        <taxon>Onchocercidae</taxon>
        <taxon>Wuchereria</taxon>
    </lineage>
</organism>
<dbReference type="Gene3D" id="1.10.490.10">
    <property type="entry name" value="Globins"/>
    <property type="match status" value="1"/>
</dbReference>
<evidence type="ECO:0000313" key="3">
    <source>
        <dbReference type="WBParaSite" id="mrna-Wban_03279"/>
    </source>
</evidence>
<reference evidence="3" key="3">
    <citation type="submission" date="2024-02" db="UniProtKB">
        <authorList>
            <consortium name="WormBaseParasite"/>
        </authorList>
    </citation>
    <scope>IDENTIFICATION</scope>
    <source>
        <strain evidence="3">pt0022</strain>
    </source>
</reference>
<feature type="compositionally biased region" description="Polar residues" evidence="1">
    <location>
        <begin position="193"/>
        <end position="210"/>
    </location>
</feature>
<accession>A0AAF5PNG2</accession>
<protein>
    <recommendedName>
        <fullName evidence="4">Globin family profile domain-containing protein</fullName>
    </recommendedName>
</protein>
<sequence length="443" mass="50632">MVWRNDNYRIRRRLPAIPSESKNCPTLTNLHLRSMLSPISSHDDIERPTMLMMNDNVEQQLPLSECLRQSWTPAVKLAFPVYSNQRRELPIEESIESYDMISICSPIRTSRRRMDYFQQNSSQRSDDGSLRRHISMSFDSSYLSSNSIQTFSHASLIKPRSVTALQKTVQKMNSIKSSDIFYDQKKSKDHSLATGNSSFQCKANSQNNKKQIIRRPHSTDIFKSPQAAASSGYSSSKKSDRSTPTMRRPSIASTTKSPSLSSNSQSIILFCMENARSDIALRIIQRMAHKRDDFAQFYGNLSNEQSIELVMALKKFLTDVVQNITNPEKIRQISSKYGIEQAHKRSWGFKADFFSVLADALTTECVFLDGAAHQPTETIEAWATLAELMFTNVRDGYYMETRQLRRNWHNFRSQSNLSSQSDQSLDSDPSHSLPSLNHMFTTV</sequence>
<reference evidence="2" key="2">
    <citation type="journal article" date="2016" name="Mol. Ecol.">
        <title>Population genomics of the filarial nematode parasite Wuchereria bancrofti from mosquitoes.</title>
        <authorList>
            <person name="Small S.T."/>
            <person name="Reimer L.J."/>
            <person name="Tisch D.J."/>
            <person name="King C.L."/>
            <person name="Christensen B.M."/>
            <person name="Siba P.M."/>
            <person name="Kazura J.W."/>
            <person name="Serre D."/>
            <person name="Zimmerman P.A."/>
        </authorList>
    </citation>
    <scope>NUCLEOTIDE SEQUENCE</scope>
    <source>
        <strain evidence="2">pt0022</strain>
    </source>
</reference>
<evidence type="ECO:0000256" key="1">
    <source>
        <dbReference type="SAM" id="MobiDB-lite"/>
    </source>
</evidence>
<dbReference type="InterPro" id="IPR012292">
    <property type="entry name" value="Globin/Proto"/>
</dbReference>
<proteinExistence type="predicted"/>
<reference evidence="2" key="1">
    <citation type="submission" date="2015-03" db="EMBL/GenBank/DDBJ databases">
        <title>Wuchereria bancrofti Genome Sequencing Papua New Guinea Strain.</title>
        <authorList>
            <person name="Small S.T."/>
            <person name="Serre D."/>
            <person name="Zimmerman P.A."/>
        </authorList>
    </citation>
    <scope>NUCLEOTIDE SEQUENCE [LARGE SCALE GENOMIC DNA]</scope>
    <source>
        <strain evidence="2">pt0022</strain>
    </source>
</reference>
<feature type="region of interest" description="Disordered" evidence="1">
    <location>
        <begin position="193"/>
        <end position="261"/>
    </location>
</feature>
<dbReference type="CDD" id="cd01040">
    <property type="entry name" value="Mb-like"/>
    <property type="match status" value="1"/>
</dbReference>